<dbReference type="GO" id="GO:0022857">
    <property type="term" value="F:transmembrane transporter activity"/>
    <property type="evidence" value="ECO:0007669"/>
    <property type="project" value="UniProtKB-UniRule"/>
</dbReference>
<comment type="subcellular location">
    <subcellularLocation>
        <location evidence="7">Cell membrane</location>
        <topology evidence="7">Multi-pass membrane protein</topology>
    </subcellularLocation>
    <subcellularLocation>
        <location evidence="1">Membrane</location>
        <topology evidence="1">Multi-pass membrane protein</topology>
    </subcellularLocation>
</comment>
<reference evidence="9" key="2">
    <citation type="submission" date="2024-10" db="UniProtKB">
        <authorList>
            <consortium name="EnsemblProtists"/>
        </authorList>
    </citation>
    <scope>IDENTIFICATION</scope>
</reference>
<dbReference type="PaxDb" id="2903-EOD26778"/>
<dbReference type="EnsemblProtists" id="EOD26778">
    <property type="protein sequence ID" value="EOD26778"/>
    <property type="gene ID" value="EMIHUDRAFT_114929"/>
</dbReference>
<dbReference type="KEGG" id="ehx:EMIHUDRAFT_99852"/>
<dbReference type="PANTHER" id="PTHR12385:SF14">
    <property type="entry name" value="CHOLINE TRANSPORTER-LIKE 2"/>
    <property type="match status" value="1"/>
</dbReference>
<proteinExistence type="inferred from homology"/>
<name>A0A0D3JTE3_EMIH1</name>
<evidence type="ECO:0000313" key="10">
    <source>
        <dbReference type="Proteomes" id="UP000013827"/>
    </source>
</evidence>
<evidence type="ECO:0000256" key="4">
    <source>
        <dbReference type="ARBA" id="ARBA00022989"/>
    </source>
</evidence>
<sequence length="774" mass="83231">MAKMGGDAVYAKRSDRGCTDVLCLLLLLATWGAMISVTVMSVIKEPDIVNILRYPRDEYGQFCGQPGSATEDLPRALYPTLDADFASQVAEASSLPFWEYYKLKFTSICVAECPDGLSLSESALGVYGGADYPTGDAVKDDSSWNYTTPEFTYTFRTANLYGRCLPLGNTFAAPEQVLCVSPNCSYAMSALAINVTECAVIPSRADERETWEVCAEDTGSAVCDAQEKACEVAVRVETAQTFLPADGDETTDALTRKLAQYVALTLRMWDSIAASWRVVLALGVALPVALGFIYAVLLSLFAGVVIWSLLALLLGGMVLLSAILCVHAGWLDVPTDAYSTFEDALGAVASNDTAAIASAQAESLLVPAGSLSKDWYVVFAVLSIAATLVMLLWFCASWRAIRRAVAITEEATKVFSTLPSLMIWPFVELGFQAAWLVYGVFGLAVISYPPVWGGGSTTTLLALAHVAGTLWAIQFIKACDYTTMAAAVAYWFVTTNVEKDGCCGAAKCCRGWSSGLGFPKLLDAAWTVSTRHLGSLAFGSACITICQLLRLVLYAVHAATKQTKADRNFLVRFLFKCAMCALWCLEKCVEFVSYYAYVHIAIDGTSFCVACRDTFGLIVKYPAQTAINSLVKRLLCGVLLGLSTPFLASACCFLYLDSLDDFTASHSPLYSAAAVFVIAWFVASGISNVFEAILDTVYLCAFQDMDQNSPPRYLSASMRSALGIDAASEEAGGSAEYFKKASDRHQQAGGAVPVAREDGQPPMRAISTSDGIRA</sequence>
<keyword evidence="3 7" id="KW-0812">Transmembrane</keyword>
<comment type="function">
    <text evidence="7">Choline transporter.</text>
</comment>
<feature type="transmembrane region" description="Helical" evidence="7">
    <location>
        <begin position="634"/>
        <end position="656"/>
    </location>
</feature>
<dbReference type="EnsemblProtists" id="EOD28340">
    <property type="protein sequence ID" value="EOD28340"/>
    <property type="gene ID" value="EMIHUDRAFT_99852"/>
</dbReference>
<comment type="similarity">
    <text evidence="2 7">Belongs to the CTL (choline transporter-like) family.</text>
</comment>
<dbReference type="AlphaFoldDB" id="A0A0D3JTE3"/>
<dbReference type="GO" id="GO:0005886">
    <property type="term" value="C:plasma membrane"/>
    <property type="evidence" value="ECO:0007669"/>
    <property type="project" value="UniProtKB-SubCell"/>
</dbReference>
<dbReference type="RefSeq" id="XP_005780769.1">
    <property type="nucleotide sequence ID" value="XM_005780712.1"/>
</dbReference>
<keyword evidence="10" id="KW-1185">Reference proteome</keyword>
<dbReference type="Pfam" id="PF04515">
    <property type="entry name" value="Choline_transpo"/>
    <property type="match status" value="1"/>
</dbReference>
<feature type="transmembrane region" description="Helical" evidence="7">
    <location>
        <begin position="274"/>
        <end position="297"/>
    </location>
</feature>
<dbReference type="InterPro" id="IPR007603">
    <property type="entry name" value="Choline_transptr-like"/>
</dbReference>
<feature type="transmembrane region" description="Helical" evidence="7">
    <location>
        <begin position="375"/>
        <end position="401"/>
    </location>
</feature>
<evidence type="ECO:0000256" key="7">
    <source>
        <dbReference type="RuleBase" id="RU368066"/>
    </source>
</evidence>
<evidence type="ECO:0000256" key="3">
    <source>
        <dbReference type="ARBA" id="ARBA00022692"/>
    </source>
</evidence>
<evidence type="ECO:0000256" key="5">
    <source>
        <dbReference type="ARBA" id="ARBA00023136"/>
    </source>
</evidence>
<dbReference type="GeneID" id="17273885"/>
<evidence type="ECO:0000256" key="6">
    <source>
        <dbReference type="ARBA" id="ARBA00023180"/>
    </source>
</evidence>
<dbReference type="GeneID" id="17272324"/>
<feature type="transmembrane region" description="Helical" evidence="7">
    <location>
        <begin position="304"/>
        <end position="330"/>
    </location>
</feature>
<feature type="transmembrane region" description="Helical" evidence="7">
    <location>
        <begin position="21"/>
        <end position="43"/>
    </location>
</feature>
<organism evidence="9 10">
    <name type="scientific">Emiliania huxleyi (strain CCMP1516)</name>
    <dbReference type="NCBI Taxonomy" id="280463"/>
    <lineage>
        <taxon>Eukaryota</taxon>
        <taxon>Haptista</taxon>
        <taxon>Haptophyta</taxon>
        <taxon>Prymnesiophyceae</taxon>
        <taxon>Isochrysidales</taxon>
        <taxon>Noelaerhabdaceae</taxon>
        <taxon>Emiliania</taxon>
    </lineage>
</organism>
<evidence type="ECO:0000313" key="9">
    <source>
        <dbReference type="EnsemblProtists" id="EOD26778"/>
    </source>
</evidence>
<dbReference type="eggNOG" id="KOG1362">
    <property type="taxonomic scope" value="Eukaryota"/>
</dbReference>
<feature type="transmembrane region" description="Helical" evidence="7">
    <location>
        <begin position="668"/>
        <end position="690"/>
    </location>
</feature>
<evidence type="ECO:0000256" key="2">
    <source>
        <dbReference type="ARBA" id="ARBA00007168"/>
    </source>
</evidence>
<dbReference type="Proteomes" id="UP000013827">
    <property type="component" value="Unassembled WGS sequence"/>
</dbReference>
<evidence type="ECO:0000256" key="8">
    <source>
        <dbReference type="SAM" id="MobiDB-lite"/>
    </source>
</evidence>
<dbReference type="RefSeq" id="XP_005779207.1">
    <property type="nucleotide sequence ID" value="XM_005779150.1"/>
</dbReference>
<keyword evidence="4 7" id="KW-1133">Transmembrane helix</keyword>
<dbReference type="KEGG" id="ehx:EMIHUDRAFT_114929"/>
<keyword evidence="5 7" id="KW-0472">Membrane</keyword>
<reference evidence="10" key="1">
    <citation type="journal article" date="2013" name="Nature">
        <title>Pan genome of the phytoplankton Emiliania underpins its global distribution.</title>
        <authorList>
            <person name="Read B.A."/>
            <person name="Kegel J."/>
            <person name="Klute M.J."/>
            <person name="Kuo A."/>
            <person name="Lefebvre S.C."/>
            <person name="Maumus F."/>
            <person name="Mayer C."/>
            <person name="Miller J."/>
            <person name="Monier A."/>
            <person name="Salamov A."/>
            <person name="Young J."/>
            <person name="Aguilar M."/>
            <person name="Claverie J.M."/>
            <person name="Frickenhaus S."/>
            <person name="Gonzalez K."/>
            <person name="Herman E.K."/>
            <person name="Lin Y.C."/>
            <person name="Napier J."/>
            <person name="Ogata H."/>
            <person name="Sarno A.F."/>
            <person name="Shmutz J."/>
            <person name="Schroeder D."/>
            <person name="de Vargas C."/>
            <person name="Verret F."/>
            <person name="von Dassow P."/>
            <person name="Valentin K."/>
            <person name="Van de Peer Y."/>
            <person name="Wheeler G."/>
            <person name="Dacks J.B."/>
            <person name="Delwiche C.F."/>
            <person name="Dyhrman S.T."/>
            <person name="Glockner G."/>
            <person name="John U."/>
            <person name="Richards T."/>
            <person name="Worden A.Z."/>
            <person name="Zhang X."/>
            <person name="Grigoriev I.V."/>
            <person name="Allen A.E."/>
            <person name="Bidle K."/>
            <person name="Borodovsky M."/>
            <person name="Bowler C."/>
            <person name="Brownlee C."/>
            <person name="Cock J.M."/>
            <person name="Elias M."/>
            <person name="Gladyshev V.N."/>
            <person name="Groth M."/>
            <person name="Guda C."/>
            <person name="Hadaegh A."/>
            <person name="Iglesias-Rodriguez M.D."/>
            <person name="Jenkins J."/>
            <person name="Jones B.M."/>
            <person name="Lawson T."/>
            <person name="Leese F."/>
            <person name="Lindquist E."/>
            <person name="Lobanov A."/>
            <person name="Lomsadze A."/>
            <person name="Malik S.B."/>
            <person name="Marsh M.E."/>
            <person name="Mackinder L."/>
            <person name="Mock T."/>
            <person name="Mueller-Roeber B."/>
            <person name="Pagarete A."/>
            <person name="Parker M."/>
            <person name="Probert I."/>
            <person name="Quesneville H."/>
            <person name="Raines C."/>
            <person name="Rensing S.A."/>
            <person name="Riano-Pachon D.M."/>
            <person name="Richier S."/>
            <person name="Rokitta S."/>
            <person name="Shiraiwa Y."/>
            <person name="Soanes D.M."/>
            <person name="van der Giezen M."/>
            <person name="Wahlund T.M."/>
            <person name="Williams B."/>
            <person name="Wilson W."/>
            <person name="Wolfe G."/>
            <person name="Wurch L.L."/>
        </authorList>
    </citation>
    <scope>NUCLEOTIDE SEQUENCE</scope>
</reference>
<protein>
    <recommendedName>
        <fullName evidence="7">Choline transporter-like protein</fullName>
    </recommendedName>
</protein>
<dbReference type="PANTHER" id="PTHR12385">
    <property type="entry name" value="CHOLINE TRANSPORTER-LIKE (SLC FAMILY 44)"/>
    <property type="match status" value="1"/>
</dbReference>
<evidence type="ECO:0000256" key="1">
    <source>
        <dbReference type="ARBA" id="ARBA00004141"/>
    </source>
</evidence>
<feature type="region of interest" description="Disordered" evidence="8">
    <location>
        <begin position="741"/>
        <end position="774"/>
    </location>
</feature>
<keyword evidence="6" id="KW-0325">Glycoprotein</keyword>
<feature type="transmembrane region" description="Helical" evidence="7">
    <location>
        <begin position="452"/>
        <end position="473"/>
    </location>
</feature>
<accession>A0A0D3JTE3</accession>
<feature type="transmembrane region" description="Helical" evidence="7">
    <location>
        <begin position="421"/>
        <end position="446"/>
    </location>
</feature>
<dbReference type="HOGENOM" id="CLU_017181_3_0_1"/>